<sequence length="264" mass="30624">MYSKEWEGKVAIDKKGRSPDASHDSLIKIIHQIPRSRIFDPSISAFELYPKVRRRGKNPPRPMNSFMILTLVIRKISSFYVELGDGKACTRIAQMIRWGAERKDWDIFLNLQKEFKTIHAAMFPEYDYRPKGSIPSQETNFHVLSSENYGEMVLTQKKKSKTNHQHQRQQHRNSPYTLPVVQSIPASPQYSPIPPSPMPEYRLPNPSNLEISQNGFDWNQFIIPSDNITNISEEMFREIILSDQIFNPSVSLYFMRAYTGKTLG</sequence>
<dbReference type="OrthoDB" id="2409657at2759"/>
<evidence type="ECO:0000256" key="1">
    <source>
        <dbReference type="SAM" id="MobiDB-lite"/>
    </source>
</evidence>
<proteinExistence type="predicted"/>
<name>A0A9N8WDT4_9GLOM</name>
<feature type="region of interest" description="Disordered" evidence="1">
    <location>
        <begin position="1"/>
        <end position="21"/>
    </location>
</feature>
<dbReference type="EMBL" id="CAJVPK010000266">
    <property type="protein sequence ID" value="CAG8485743.1"/>
    <property type="molecule type" value="Genomic_DNA"/>
</dbReference>
<evidence type="ECO:0000313" key="3">
    <source>
        <dbReference type="Proteomes" id="UP000789706"/>
    </source>
</evidence>
<protein>
    <submittedName>
        <fullName evidence="2">11202_t:CDS:1</fullName>
    </submittedName>
</protein>
<dbReference type="AlphaFoldDB" id="A0A9N8WDT4"/>
<gene>
    <name evidence="2" type="ORF">DEBURN_LOCUS3907</name>
</gene>
<keyword evidence="3" id="KW-1185">Reference proteome</keyword>
<organism evidence="2 3">
    <name type="scientific">Diversispora eburnea</name>
    <dbReference type="NCBI Taxonomy" id="1213867"/>
    <lineage>
        <taxon>Eukaryota</taxon>
        <taxon>Fungi</taxon>
        <taxon>Fungi incertae sedis</taxon>
        <taxon>Mucoromycota</taxon>
        <taxon>Glomeromycotina</taxon>
        <taxon>Glomeromycetes</taxon>
        <taxon>Diversisporales</taxon>
        <taxon>Diversisporaceae</taxon>
        <taxon>Diversispora</taxon>
    </lineage>
</organism>
<dbReference type="Proteomes" id="UP000789706">
    <property type="component" value="Unassembled WGS sequence"/>
</dbReference>
<accession>A0A9N8WDT4</accession>
<reference evidence="2" key="1">
    <citation type="submission" date="2021-06" db="EMBL/GenBank/DDBJ databases">
        <authorList>
            <person name="Kallberg Y."/>
            <person name="Tangrot J."/>
            <person name="Rosling A."/>
        </authorList>
    </citation>
    <scope>NUCLEOTIDE SEQUENCE</scope>
    <source>
        <strain evidence="2">AZ414A</strain>
    </source>
</reference>
<evidence type="ECO:0000313" key="2">
    <source>
        <dbReference type="EMBL" id="CAG8485743.1"/>
    </source>
</evidence>
<comment type="caution">
    <text evidence="2">The sequence shown here is derived from an EMBL/GenBank/DDBJ whole genome shotgun (WGS) entry which is preliminary data.</text>
</comment>